<organism evidence="1 2">
    <name type="scientific">Candidatus Ornithomonoglobus intestinigallinarum</name>
    <dbReference type="NCBI Taxonomy" id="2840894"/>
    <lineage>
        <taxon>Bacteria</taxon>
        <taxon>Bacillati</taxon>
        <taxon>Bacillota</taxon>
        <taxon>Clostridia</taxon>
        <taxon>Candidatus Ornithomonoglobus</taxon>
    </lineage>
</organism>
<evidence type="ECO:0000313" key="2">
    <source>
        <dbReference type="Proteomes" id="UP000824165"/>
    </source>
</evidence>
<reference evidence="1" key="1">
    <citation type="submission" date="2020-10" db="EMBL/GenBank/DDBJ databases">
        <authorList>
            <person name="Gilroy R."/>
        </authorList>
    </citation>
    <scope>NUCLEOTIDE SEQUENCE</scope>
    <source>
        <strain evidence="1">CHK181-108</strain>
    </source>
</reference>
<accession>A0A9D1KQ01</accession>
<gene>
    <name evidence="1" type="ORF">IAA60_04740</name>
</gene>
<name>A0A9D1KQ01_9FIRM</name>
<proteinExistence type="predicted"/>
<reference evidence="1" key="2">
    <citation type="journal article" date="2021" name="PeerJ">
        <title>Extensive microbial diversity within the chicken gut microbiome revealed by metagenomics and culture.</title>
        <authorList>
            <person name="Gilroy R."/>
            <person name="Ravi A."/>
            <person name="Getino M."/>
            <person name="Pursley I."/>
            <person name="Horton D.L."/>
            <person name="Alikhan N.F."/>
            <person name="Baker D."/>
            <person name="Gharbi K."/>
            <person name="Hall N."/>
            <person name="Watson M."/>
            <person name="Adriaenssens E.M."/>
            <person name="Foster-Nyarko E."/>
            <person name="Jarju S."/>
            <person name="Secka A."/>
            <person name="Antonio M."/>
            <person name="Oren A."/>
            <person name="Chaudhuri R.R."/>
            <person name="La Ragione R."/>
            <person name="Hildebrand F."/>
            <person name="Pallen M.J."/>
        </authorList>
    </citation>
    <scope>NUCLEOTIDE SEQUENCE</scope>
    <source>
        <strain evidence="1">CHK181-108</strain>
    </source>
</reference>
<dbReference type="AlphaFoldDB" id="A0A9D1KQ01"/>
<comment type="caution">
    <text evidence="1">The sequence shown here is derived from an EMBL/GenBank/DDBJ whole genome shotgun (WGS) entry which is preliminary data.</text>
</comment>
<protein>
    <submittedName>
        <fullName evidence="1">Uncharacterized protein</fullName>
    </submittedName>
</protein>
<sequence>MSRDDIGANDTLEAAVPDMDTDCFIKAVVLEDMQSARAYSAPVILKGGA</sequence>
<dbReference type="Proteomes" id="UP000824165">
    <property type="component" value="Unassembled WGS sequence"/>
</dbReference>
<dbReference type="EMBL" id="DVLU01000042">
    <property type="protein sequence ID" value="HIT85200.1"/>
    <property type="molecule type" value="Genomic_DNA"/>
</dbReference>
<evidence type="ECO:0000313" key="1">
    <source>
        <dbReference type="EMBL" id="HIT85200.1"/>
    </source>
</evidence>